<evidence type="ECO:0000313" key="3">
    <source>
        <dbReference type="EMBL" id="MFC1573361.1"/>
    </source>
</evidence>
<name>A0ABV6YMI2_UNCEI</name>
<keyword evidence="1" id="KW-0812">Transmembrane</keyword>
<comment type="caution">
    <text evidence="3">The sequence shown here is derived from an EMBL/GenBank/DDBJ whole genome shotgun (WGS) entry which is preliminary data.</text>
</comment>
<feature type="chain" id="PRO_5047066775" description="LPXTG cell wall anchor domain-containing protein" evidence="2">
    <location>
        <begin position="20"/>
        <end position="190"/>
    </location>
</feature>
<sequence>MRTKLGIAALALVLLTVTACQITKITQWQYIGGGWWRVTQTISIQIPEPRDTGSVKGGILLAPGEDVQNITAQGPGGSIAAAPDPVVTADLNASYPPPPDWAWRGYSTVPFDRDAGDYDLIYDLLLPEERTVEERGAQYEDDWEVGFHTSIRPPDNVPTLTGWGVAGLALILMITGVLVLRRRKQQTAAA</sequence>
<accession>A0ABV6YMI2</accession>
<gene>
    <name evidence="3" type="ORF">ACFL6M_07165</name>
</gene>
<evidence type="ECO:0000256" key="2">
    <source>
        <dbReference type="SAM" id="SignalP"/>
    </source>
</evidence>
<keyword evidence="1" id="KW-0472">Membrane</keyword>
<evidence type="ECO:0008006" key="5">
    <source>
        <dbReference type="Google" id="ProtNLM"/>
    </source>
</evidence>
<reference evidence="3 4" key="1">
    <citation type="submission" date="2024-09" db="EMBL/GenBank/DDBJ databases">
        <authorList>
            <person name="D'Angelo T."/>
        </authorList>
    </citation>
    <scope>NUCLEOTIDE SEQUENCE [LARGE SCALE GENOMIC DNA]</scope>
    <source>
        <strain evidence="3">SAG AM-320-E07</strain>
    </source>
</reference>
<dbReference type="Proteomes" id="UP001593833">
    <property type="component" value="Unassembled WGS sequence"/>
</dbReference>
<feature type="signal peptide" evidence="2">
    <location>
        <begin position="1"/>
        <end position="19"/>
    </location>
</feature>
<organism evidence="3 4">
    <name type="scientific">Eiseniibacteriota bacterium</name>
    <dbReference type="NCBI Taxonomy" id="2212470"/>
    <lineage>
        <taxon>Bacteria</taxon>
        <taxon>Candidatus Eiseniibacteriota</taxon>
    </lineage>
</organism>
<dbReference type="PROSITE" id="PS51257">
    <property type="entry name" value="PROKAR_LIPOPROTEIN"/>
    <property type="match status" value="1"/>
</dbReference>
<feature type="transmembrane region" description="Helical" evidence="1">
    <location>
        <begin position="160"/>
        <end position="180"/>
    </location>
</feature>
<evidence type="ECO:0000313" key="4">
    <source>
        <dbReference type="Proteomes" id="UP001593833"/>
    </source>
</evidence>
<evidence type="ECO:0000256" key="1">
    <source>
        <dbReference type="SAM" id="Phobius"/>
    </source>
</evidence>
<proteinExistence type="predicted"/>
<protein>
    <recommendedName>
        <fullName evidence="5">LPXTG cell wall anchor domain-containing protein</fullName>
    </recommendedName>
</protein>
<keyword evidence="4" id="KW-1185">Reference proteome</keyword>
<dbReference type="EMBL" id="JBHPKH010000134">
    <property type="protein sequence ID" value="MFC1573361.1"/>
    <property type="molecule type" value="Genomic_DNA"/>
</dbReference>
<keyword evidence="2" id="KW-0732">Signal</keyword>
<keyword evidence="1" id="KW-1133">Transmembrane helix</keyword>